<dbReference type="InterPro" id="IPR051084">
    <property type="entry name" value="H+-coupled_symporters"/>
</dbReference>
<sequence>MRRRVVISSTIGNALEWFDFTVFGLFAGVIAKHFFPSNDPSNSLLLTFATFGIAFAARPLGGLVFGIYADKYGRKRALIVMIMMMAVGTGMIGVLPTYAAIGIAAPICVLIARLIQGFSAGGEFGSASAMLIEFAPPGRRGFYGSWQMVSQMLAFAMGASFAYVLSSRLSPEAFDSWGWRVPFILGVLIGPIGFYLRRAIDETPEFKALMASRTVVENSPLRDVIRQYPRELVTAFCIIAVGTAINYVAGVYITTYAVTELKLNLADAQFGLIVFSALNTVVVVLSGALSDKIGRRNVLLPATIAYCIMFYLMLSRLIADPTIQNLYYVQACALLLGVLAGPAPAAMTEIFPVRLRSTGVSLVYNLAVMLFGGLAPFINTWLVSTTGNKLAPVYYIFFAAAVGIVGFLLYREPPPAGLAAADDRSMEAIAPGQ</sequence>
<evidence type="ECO:0000256" key="3">
    <source>
        <dbReference type="ARBA" id="ARBA00022475"/>
    </source>
</evidence>
<dbReference type="InterPro" id="IPR005829">
    <property type="entry name" value="Sugar_transporter_CS"/>
</dbReference>
<feature type="transmembrane region" description="Helical" evidence="8">
    <location>
        <begin position="101"/>
        <end position="121"/>
    </location>
</feature>
<dbReference type="PANTHER" id="PTHR43528:SF8">
    <property type="entry name" value="BLR0239 PROTEIN"/>
    <property type="match status" value="1"/>
</dbReference>
<evidence type="ECO:0000256" key="4">
    <source>
        <dbReference type="ARBA" id="ARBA00022692"/>
    </source>
</evidence>
<dbReference type="InterPro" id="IPR036259">
    <property type="entry name" value="MFS_trans_sf"/>
</dbReference>
<dbReference type="Proteomes" id="UP000298781">
    <property type="component" value="Chromosome"/>
</dbReference>
<dbReference type="FunFam" id="1.20.1250.20:FF:000001">
    <property type="entry name" value="Dicarboxylate MFS transporter"/>
    <property type="match status" value="1"/>
</dbReference>
<feature type="transmembrane region" description="Helical" evidence="8">
    <location>
        <begin position="359"/>
        <end position="378"/>
    </location>
</feature>
<keyword evidence="7 8" id="KW-0472">Membrane</keyword>
<dbReference type="PROSITE" id="PS50850">
    <property type="entry name" value="MFS"/>
    <property type="match status" value="1"/>
</dbReference>
<feature type="transmembrane region" description="Helical" evidence="8">
    <location>
        <begin position="298"/>
        <end position="319"/>
    </location>
</feature>
<dbReference type="InterPro" id="IPR005828">
    <property type="entry name" value="MFS_sugar_transport-like"/>
</dbReference>
<evidence type="ECO:0000256" key="5">
    <source>
        <dbReference type="ARBA" id="ARBA00022847"/>
    </source>
</evidence>
<feature type="transmembrane region" description="Helical" evidence="8">
    <location>
        <begin position="43"/>
        <end position="65"/>
    </location>
</feature>
<evidence type="ECO:0000256" key="2">
    <source>
        <dbReference type="ARBA" id="ARBA00022448"/>
    </source>
</evidence>
<feature type="transmembrane region" description="Helical" evidence="8">
    <location>
        <begin position="142"/>
        <end position="165"/>
    </location>
</feature>
<dbReference type="PANTHER" id="PTHR43528">
    <property type="entry name" value="ALPHA-KETOGLUTARATE PERMEASE"/>
    <property type="match status" value="1"/>
</dbReference>
<keyword evidence="11" id="KW-1185">Reference proteome</keyword>
<dbReference type="OrthoDB" id="9783227at2"/>
<keyword evidence="5" id="KW-0769">Symport</keyword>
<name>A0A4D7B7R4_9HYPH</name>
<accession>A0A4D7B7R4</accession>
<keyword evidence="2" id="KW-0813">Transport</keyword>
<keyword evidence="6 8" id="KW-1133">Transmembrane helix</keyword>
<reference evidence="10 11" key="1">
    <citation type="submission" date="2019-04" db="EMBL/GenBank/DDBJ databases">
        <title>Phreatobacter aquaticus sp. nov.</title>
        <authorList>
            <person name="Choi A."/>
        </authorList>
    </citation>
    <scope>NUCLEOTIDE SEQUENCE [LARGE SCALE GENOMIC DNA]</scope>
    <source>
        <strain evidence="10 11">KCTC 52518</strain>
    </source>
</reference>
<dbReference type="PROSITE" id="PS00216">
    <property type="entry name" value="SUGAR_TRANSPORT_1"/>
    <property type="match status" value="1"/>
</dbReference>
<feature type="transmembrane region" description="Helical" evidence="8">
    <location>
        <begin position="270"/>
        <end position="289"/>
    </location>
</feature>
<dbReference type="KEGG" id="pstg:E8M01_17940"/>
<keyword evidence="3" id="KW-1003">Cell membrane</keyword>
<feature type="domain" description="Major facilitator superfamily (MFS) profile" evidence="9">
    <location>
        <begin position="5"/>
        <end position="416"/>
    </location>
</feature>
<protein>
    <submittedName>
        <fullName evidence="10">MFS transporter</fullName>
    </submittedName>
</protein>
<feature type="transmembrane region" description="Helical" evidence="8">
    <location>
        <begin position="325"/>
        <end position="347"/>
    </location>
</feature>
<feature type="transmembrane region" description="Helical" evidence="8">
    <location>
        <begin position="77"/>
        <end position="95"/>
    </location>
</feature>
<proteinExistence type="predicted"/>
<feature type="transmembrane region" description="Helical" evidence="8">
    <location>
        <begin position="177"/>
        <end position="196"/>
    </location>
</feature>
<dbReference type="Pfam" id="PF00083">
    <property type="entry name" value="Sugar_tr"/>
    <property type="match status" value="1"/>
</dbReference>
<organism evidence="10 11">
    <name type="scientific">Phreatobacter stygius</name>
    <dbReference type="NCBI Taxonomy" id="1940610"/>
    <lineage>
        <taxon>Bacteria</taxon>
        <taxon>Pseudomonadati</taxon>
        <taxon>Pseudomonadota</taxon>
        <taxon>Alphaproteobacteria</taxon>
        <taxon>Hyphomicrobiales</taxon>
        <taxon>Phreatobacteraceae</taxon>
        <taxon>Phreatobacter</taxon>
    </lineage>
</organism>
<feature type="transmembrane region" description="Helical" evidence="8">
    <location>
        <begin position="232"/>
        <end position="258"/>
    </location>
</feature>
<evidence type="ECO:0000259" key="9">
    <source>
        <dbReference type="PROSITE" id="PS50850"/>
    </source>
</evidence>
<evidence type="ECO:0000256" key="6">
    <source>
        <dbReference type="ARBA" id="ARBA00022989"/>
    </source>
</evidence>
<feature type="transmembrane region" description="Helical" evidence="8">
    <location>
        <begin position="12"/>
        <end position="31"/>
    </location>
</feature>
<dbReference type="GO" id="GO:0015293">
    <property type="term" value="F:symporter activity"/>
    <property type="evidence" value="ECO:0007669"/>
    <property type="project" value="UniProtKB-KW"/>
</dbReference>
<evidence type="ECO:0000256" key="7">
    <source>
        <dbReference type="ARBA" id="ARBA00023136"/>
    </source>
</evidence>
<gene>
    <name evidence="10" type="ORF">E8M01_17940</name>
</gene>
<feature type="transmembrane region" description="Helical" evidence="8">
    <location>
        <begin position="390"/>
        <end position="410"/>
    </location>
</feature>
<evidence type="ECO:0000256" key="8">
    <source>
        <dbReference type="SAM" id="Phobius"/>
    </source>
</evidence>
<evidence type="ECO:0000256" key="1">
    <source>
        <dbReference type="ARBA" id="ARBA00004651"/>
    </source>
</evidence>
<keyword evidence="4 8" id="KW-0812">Transmembrane</keyword>
<evidence type="ECO:0000313" key="11">
    <source>
        <dbReference type="Proteomes" id="UP000298781"/>
    </source>
</evidence>
<dbReference type="AlphaFoldDB" id="A0A4D7B7R4"/>
<dbReference type="Gene3D" id="1.20.1250.20">
    <property type="entry name" value="MFS general substrate transporter like domains"/>
    <property type="match status" value="2"/>
</dbReference>
<comment type="subcellular location">
    <subcellularLocation>
        <location evidence="1">Cell membrane</location>
        <topology evidence="1">Multi-pass membrane protein</topology>
    </subcellularLocation>
</comment>
<evidence type="ECO:0000313" key="10">
    <source>
        <dbReference type="EMBL" id="QCI69294.1"/>
    </source>
</evidence>
<dbReference type="EMBL" id="CP039690">
    <property type="protein sequence ID" value="QCI69294.1"/>
    <property type="molecule type" value="Genomic_DNA"/>
</dbReference>
<dbReference type="SUPFAM" id="SSF103473">
    <property type="entry name" value="MFS general substrate transporter"/>
    <property type="match status" value="1"/>
</dbReference>
<dbReference type="GO" id="GO:0005886">
    <property type="term" value="C:plasma membrane"/>
    <property type="evidence" value="ECO:0007669"/>
    <property type="project" value="UniProtKB-SubCell"/>
</dbReference>
<dbReference type="InterPro" id="IPR020846">
    <property type="entry name" value="MFS_dom"/>
</dbReference>